<evidence type="ECO:0000256" key="7">
    <source>
        <dbReference type="SAM" id="SignalP"/>
    </source>
</evidence>
<dbReference type="GO" id="GO:0009279">
    <property type="term" value="C:cell outer membrane"/>
    <property type="evidence" value="ECO:0007669"/>
    <property type="project" value="UniProtKB-SubCell"/>
</dbReference>
<dbReference type="STRING" id="1572751.PK98_08205"/>
<feature type="compositionally biased region" description="Basic and acidic residues" evidence="6">
    <location>
        <begin position="53"/>
        <end position="85"/>
    </location>
</feature>
<dbReference type="Pfam" id="PF05433">
    <property type="entry name" value="Rick_17kDa_Anti"/>
    <property type="match status" value="1"/>
</dbReference>
<evidence type="ECO:0000313" key="9">
    <source>
        <dbReference type="EMBL" id="KHL26412.1"/>
    </source>
</evidence>
<comment type="subcellular location">
    <subcellularLocation>
        <location evidence="1">Cell outer membrane</location>
        <topology evidence="1">Lipid-anchor</topology>
    </subcellularLocation>
</comment>
<feature type="signal peptide" evidence="7">
    <location>
        <begin position="1"/>
        <end position="26"/>
    </location>
</feature>
<dbReference type="InterPro" id="IPR008816">
    <property type="entry name" value="Gly_zipper_2TM_dom"/>
</dbReference>
<evidence type="ECO:0000256" key="6">
    <source>
        <dbReference type="SAM" id="MobiDB-lite"/>
    </source>
</evidence>
<comment type="similarity">
    <text evidence="2">Belongs to the rickettsiale 17 kDa surface antigen family.</text>
</comment>
<organism evidence="9 10">
    <name type="scientific">Croceibacterium mercuriale</name>
    <dbReference type="NCBI Taxonomy" id="1572751"/>
    <lineage>
        <taxon>Bacteria</taxon>
        <taxon>Pseudomonadati</taxon>
        <taxon>Pseudomonadota</taxon>
        <taxon>Alphaproteobacteria</taxon>
        <taxon>Sphingomonadales</taxon>
        <taxon>Erythrobacteraceae</taxon>
        <taxon>Croceibacterium</taxon>
    </lineage>
</organism>
<accession>A0A0B2C2B8</accession>
<evidence type="ECO:0000256" key="2">
    <source>
        <dbReference type="ARBA" id="ARBA00008681"/>
    </source>
</evidence>
<protein>
    <recommendedName>
        <fullName evidence="3">17 kDa surface antigen</fullName>
    </recommendedName>
</protein>
<feature type="region of interest" description="Disordered" evidence="6">
    <location>
        <begin position="40"/>
        <end position="86"/>
    </location>
</feature>
<dbReference type="PANTHER" id="PTHR35603">
    <property type="match status" value="1"/>
</dbReference>
<name>A0A0B2C2B8_9SPHN</name>
<dbReference type="EMBL" id="JTDN01000001">
    <property type="protein sequence ID" value="KHL26412.1"/>
    <property type="molecule type" value="Genomic_DNA"/>
</dbReference>
<sequence>MSNLLKNAILAFAATGAIATALPAAAVTLPAARTATVATFDNAADQSGTEWNQWRRDRDDRRYGRDRRDRDRRDRDYRPQCEKKSGTTGLIVGGAAGALLGREIDGGRDRTLGTVLGAAGGALLGREIEGTGVRCR</sequence>
<keyword evidence="4" id="KW-0472">Membrane</keyword>
<keyword evidence="7" id="KW-0732">Signal</keyword>
<dbReference type="AlphaFoldDB" id="A0A0B2C2B8"/>
<dbReference type="Proteomes" id="UP000030988">
    <property type="component" value="Unassembled WGS sequence"/>
</dbReference>
<evidence type="ECO:0000259" key="8">
    <source>
        <dbReference type="Pfam" id="PF05433"/>
    </source>
</evidence>
<keyword evidence="5" id="KW-0449">Lipoprotein</keyword>
<feature type="domain" description="Glycine zipper 2TM" evidence="8">
    <location>
        <begin position="89"/>
        <end position="129"/>
    </location>
</feature>
<dbReference type="PANTHER" id="PTHR35603:SF2">
    <property type="entry name" value="OUTER MEMBRANE LIPOPROTEIN"/>
    <property type="match status" value="1"/>
</dbReference>
<evidence type="ECO:0000256" key="3">
    <source>
        <dbReference type="ARBA" id="ARBA00015281"/>
    </source>
</evidence>
<keyword evidence="10" id="KW-1185">Reference proteome</keyword>
<evidence type="ECO:0000313" key="10">
    <source>
        <dbReference type="Proteomes" id="UP000030988"/>
    </source>
</evidence>
<evidence type="ECO:0000256" key="5">
    <source>
        <dbReference type="ARBA" id="ARBA00023288"/>
    </source>
</evidence>
<gene>
    <name evidence="9" type="ORF">PK98_08205</name>
</gene>
<proteinExistence type="inferred from homology"/>
<dbReference type="RefSeq" id="WP_039095663.1">
    <property type="nucleotide sequence ID" value="NZ_JTDN01000001.1"/>
</dbReference>
<dbReference type="InterPro" id="IPR051407">
    <property type="entry name" value="Bact_OM_lipoprot/Surf_antigen"/>
</dbReference>
<evidence type="ECO:0000256" key="1">
    <source>
        <dbReference type="ARBA" id="ARBA00004459"/>
    </source>
</evidence>
<comment type="caution">
    <text evidence="9">The sequence shown here is derived from an EMBL/GenBank/DDBJ whole genome shotgun (WGS) entry which is preliminary data.</text>
</comment>
<reference evidence="9 10" key="1">
    <citation type="submission" date="2014-11" db="EMBL/GenBank/DDBJ databases">
        <title>Draft genome sequence of Kirrobacter mercurialis.</title>
        <authorList>
            <person name="Coil D.A."/>
            <person name="Eisen J.A."/>
        </authorList>
    </citation>
    <scope>NUCLEOTIDE SEQUENCE [LARGE SCALE GENOMIC DNA]</scope>
    <source>
        <strain evidence="9 10">Coronado</strain>
    </source>
</reference>
<evidence type="ECO:0000256" key="4">
    <source>
        <dbReference type="ARBA" id="ARBA00023136"/>
    </source>
</evidence>
<feature type="chain" id="PRO_5002069011" description="17 kDa surface antigen" evidence="7">
    <location>
        <begin position="27"/>
        <end position="136"/>
    </location>
</feature>